<protein>
    <submittedName>
        <fullName evidence="3">CPBP family intramembrane metalloprotease</fullName>
    </submittedName>
</protein>
<keyword evidence="4" id="KW-1185">Reference proteome</keyword>
<feature type="transmembrane region" description="Helical" evidence="1">
    <location>
        <begin position="232"/>
        <end position="250"/>
    </location>
</feature>
<feature type="transmembrane region" description="Helical" evidence="1">
    <location>
        <begin position="257"/>
        <end position="276"/>
    </location>
</feature>
<feature type="transmembrane region" description="Helical" evidence="1">
    <location>
        <begin position="207"/>
        <end position="226"/>
    </location>
</feature>
<keyword evidence="3" id="KW-0378">Hydrolase</keyword>
<evidence type="ECO:0000313" key="4">
    <source>
        <dbReference type="Proteomes" id="UP000588051"/>
    </source>
</evidence>
<dbReference type="GO" id="GO:0080120">
    <property type="term" value="P:CAAX-box protein maturation"/>
    <property type="evidence" value="ECO:0007669"/>
    <property type="project" value="UniProtKB-ARBA"/>
</dbReference>
<dbReference type="RefSeq" id="WP_176805019.1">
    <property type="nucleotide sequence ID" value="NZ_JABXYJ010000014.1"/>
</dbReference>
<feature type="transmembrane region" description="Helical" evidence="1">
    <location>
        <begin position="111"/>
        <end position="131"/>
    </location>
</feature>
<dbReference type="GO" id="GO:0006508">
    <property type="term" value="P:proteolysis"/>
    <property type="evidence" value="ECO:0007669"/>
    <property type="project" value="UniProtKB-KW"/>
</dbReference>
<dbReference type="Proteomes" id="UP000588051">
    <property type="component" value="Unassembled WGS sequence"/>
</dbReference>
<feature type="domain" description="CAAX prenyl protease 2/Lysostaphin resistance protein A-like" evidence="2">
    <location>
        <begin position="176"/>
        <end position="265"/>
    </location>
</feature>
<proteinExistence type="predicted"/>
<keyword evidence="3" id="KW-0482">Metalloprotease</keyword>
<dbReference type="InterPro" id="IPR003675">
    <property type="entry name" value="Rce1/LyrA-like_dom"/>
</dbReference>
<evidence type="ECO:0000259" key="2">
    <source>
        <dbReference type="Pfam" id="PF02517"/>
    </source>
</evidence>
<dbReference type="GO" id="GO:0008237">
    <property type="term" value="F:metallopeptidase activity"/>
    <property type="evidence" value="ECO:0007669"/>
    <property type="project" value="UniProtKB-KW"/>
</dbReference>
<gene>
    <name evidence="3" type="ORF">HV832_16330</name>
</gene>
<keyword evidence="1" id="KW-0472">Membrane</keyword>
<dbReference type="Pfam" id="PF02517">
    <property type="entry name" value="Rce1-like"/>
    <property type="match status" value="1"/>
</dbReference>
<organism evidence="3 4">
    <name type="scientific">Undibacterium oligocarboniphilum</name>
    <dbReference type="NCBI Taxonomy" id="666702"/>
    <lineage>
        <taxon>Bacteria</taxon>
        <taxon>Pseudomonadati</taxon>
        <taxon>Pseudomonadota</taxon>
        <taxon>Betaproteobacteria</taxon>
        <taxon>Burkholderiales</taxon>
        <taxon>Oxalobacteraceae</taxon>
        <taxon>Undibacterium</taxon>
    </lineage>
</organism>
<accession>A0A850QJU3</accession>
<keyword evidence="1" id="KW-1133">Transmembrane helix</keyword>
<feature type="transmembrane region" description="Helical" evidence="1">
    <location>
        <begin position="143"/>
        <end position="163"/>
    </location>
</feature>
<sequence length="284" mass="31405">MLSTSFLLYLATLCVLVIKPAKHYWYIPLSAFLVAGIYEGFFTPTVLALIVVLTSLHFTALNGNQARYRRLSILLTCCIGLALSLHKIPFFHNPLIVEKAVLSTSAIPFTLYVNLDKGLAGLFMFATLIGLDQVRTPPPLNVNRISVIAVATILAVFGFALLSGMTRFDPHLSSYLWPFVMVNLFITCFTEEVFFRSGIQRFCHHRFAGNLIPVVITGIFFGLVHLGGGWPLMIAATVAGIGNGFVYATTKRVSLSIILHFLVNILHFTLFIYPAIDTHNALPI</sequence>
<keyword evidence="1" id="KW-0812">Transmembrane</keyword>
<dbReference type="EMBL" id="JABXYJ010000014">
    <property type="protein sequence ID" value="NVO79387.1"/>
    <property type="molecule type" value="Genomic_DNA"/>
</dbReference>
<feature type="transmembrane region" description="Helical" evidence="1">
    <location>
        <begin position="73"/>
        <end position="91"/>
    </location>
</feature>
<keyword evidence="3" id="KW-0645">Protease</keyword>
<reference evidence="3 4" key="1">
    <citation type="submission" date="2020-06" db="EMBL/GenBank/DDBJ databases">
        <authorList>
            <person name="Qiu C."/>
            <person name="Liu Z."/>
        </authorList>
    </citation>
    <scope>NUCLEOTIDE SEQUENCE [LARGE SCALE GENOMIC DNA]</scope>
    <source>
        <strain evidence="3 4">EM 1</strain>
    </source>
</reference>
<evidence type="ECO:0000256" key="1">
    <source>
        <dbReference type="SAM" id="Phobius"/>
    </source>
</evidence>
<evidence type="ECO:0000313" key="3">
    <source>
        <dbReference type="EMBL" id="NVO79387.1"/>
    </source>
</evidence>
<comment type="caution">
    <text evidence="3">The sequence shown here is derived from an EMBL/GenBank/DDBJ whole genome shotgun (WGS) entry which is preliminary data.</text>
</comment>
<dbReference type="GO" id="GO:0004175">
    <property type="term" value="F:endopeptidase activity"/>
    <property type="evidence" value="ECO:0007669"/>
    <property type="project" value="UniProtKB-ARBA"/>
</dbReference>
<dbReference type="AlphaFoldDB" id="A0A850QJU3"/>
<name>A0A850QJU3_9BURK</name>
<feature type="transmembrane region" description="Helical" evidence="1">
    <location>
        <begin position="175"/>
        <end position="195"/>
    </location>
</feature>
<feature type="transmembrane region" description="Helical" evidence="1">
    <location>
        <begin position="41"/>
        <end position="61"/>
    </location>
</feature>